<dbReference type="InterPro" id="IPR000299">
    <property type="entry name" value="FERM_domain"/>
</dbReference>
<evidence type="ECO:0000259" key="2">
    <source>
        <dbReference type="PROSITE" id="PS50057"/>
    </source>
</evidence>
<dbReference type="InterPro" id="IPR011993">
    <property type="entry name" value="PH-like_dom_sf"/>
</dbReference>
<name>A0A5B7FWE4_PORTR</name>
<dbReference type="Gene3D" id="2.30.29.30">
    <property type="entry name" value="Pleckstrin-homology domain (PH domain)/Phosphotyrosine-binding domain (PTB)"/>
    <property type="match status" value="1"/>
</dbReference>
<feature type="region of interest" description="Disordered" evidence="1">
    <location>
        <begin position="102"/>
        <end position="122"/>
    </location>
</feature>
<proteinExistence type="predicted"/>
<sequence>MKEGDQGTKKKTKRGIEGQTPADAEFNFLDHAKRLDMYGVDLHKAKDSTNREIHLGVTSIGLVVLQNGIKMNTFSWAKIPLPAFHSLAQSLPAFPSLPQSLPAFPSHSQPSSAFPSHSQPSPALQSLPAFSNLPQCLSFSPSLSQPFPASPCVQNGLKIVKQILWQHQSGPDLIVKGKLTKDNIK</sequence>
<dbReference type="GO" id="GO:0005856">
    <property type="term" value="C:cytoskeleton"/>
    <property type="evidence" value="ECO:0007669"/>
    <property type="project" value="TreeGrafter"/>
</dbReference>
<dbReference type="Pfam" id="PF09380">
    <property type="entry name" value="FERM_C"/>
    <property type="match status" value="1"/>
</dbReference>
<keyword evidence="4" id="KW-1185">Reference proteome</keyword>
<evidence type="ECO:0000256" key="1">
    <source>
        <dbReference type="SAM" id="MobiDB-lite"/>
    </source>
</evidence>
<comment type="caution">
    <text evidence="3">The sequence shown here is derived from an EMBL/GenBank/DDBJ whole genome shotgun (WGS) entry which is preliminary data.</text>
</comment>
<dbReference type="GO" id="GO:0031032">
    <property type="term" value="P:actomyosin structure organization"/>
    <property type="evidence" value="ECO:0007669"/>
    <property type="project" value="TreeGrafter"/>
</dbReference>
<dbReference type="SUPFAM" id="SSF50729">
    <property type="entry name" value="PH domain-like"/>
    <property type="match status" value="1"/>
</dbReference>
<dbReference type="AlphaFoldDB" id="A0A5B7FWE4"/>
<accession>A0A5B7FWE4</accession>
<feature type="compositionally biased region" description="Polar residues" evidence="1">
    <location>
        <begin position="106"/>
        <end position="122"/>
    </location>
</feature>
<feature type="domain" description="FERM" evidence="2">
    <location>
        <begin position="1"/>
        <end position="185"/>
    </location>
</feature>
<organism evidence="3 4">
    <name type="scientific">Portunus trituberculatus</name>
    <name type="common">Swimming crab</name>
    <name type="synonym">Neptunus trituberculatus</name>
    <dbReference type="NCBI Taxonomy" id="210409"/>
    <lineage>
        <taxon>Eukaryota</taxon>
        <taxon>Metazoa</taxon>
        <taxon>Ecdysozoa</taxon>
        <taxon>Arthropoda</taxon>
        <taxon>Crustacea</taxon>
        <taxon>Multicrustacea</taxon>
        <taxon>Malacostraca</taxon>
        <taxon>Eumalacostraca</taxon>
        <taxon>Eucarida</taxon>
        <taxon>Decapoda</taxon>
        <taxon>Pleocyemata</taxon>
        <taxon>Brachyura</taxon>
        <taxon>Eubrachyura</taxon>
        <taxon>Portunoidea</taxon>
        <taxon>Portunidae</taxon>
        <taxon>Portuninae</taxon>
        <taxon>Portunus</taxon>
    </lineage>
</organism>
<protein>
    <submittedName>
        <fullName evidence="3">Band 4.1-like protein 3</fullName>
    </submittedName>
</protein>
<dbReference type="PANTHER" id="PTHR23280">
    <property type="entry name" value="4.1 G PROTEIN"/>
    <property type="match status" value="1"/>
</dbReference>
<dbReference type="PROSITE" id="PS50057">
    <property type="entry name" value="FERM_3"/>
    <property type="match status" value="1"/>
</dbReference>
<evidence type="ECO:0000313" key="3">
    <source>
        <dbReference type="EMBL" id="MPC49238.1"/>
    </source>
</evidence>
<dbReference type="OrthoDB" id="5854685at2759"/>
<evidence type="ECO:0000313" key="4">
    <source>
        <dbReference type="Proteomes" id="UP000324222"/>
    </source>
</evidence>
<dbReference type="Proteomes" id="UP000324222">
    <property type="component" value="Unassembled WGS sequence"/>
</dbReference>
<reference evidence="3 4" key="1">
    <citation type="submission" date="2019-05" db="EMBL/GenBank/DDBJ databases">
        <title>Another draft genome of Portunus trituberculatus and its Hox gene families provides insights of decapod evolution.</title>
        <authorList>
            <person name="Jeong J.-H."/>
            <person name="Song I."/>
            <person name="Kim S."/>
            <person name="Choi T."/>
            <person name="Kim D."/>
            <person name="Ryu S."/>
            <person name="Kim W."/>
        </authorList>
    </citation>
    <scope>NUCLEOTIDE SEQUENCE [LARGE SCALE GENOMIC DNA]</scope>
    <source>
        <tissue evidence="3">Muscle</tissue>
    </source>
</reference>
<dbReference type="PANTHER" id="PTHR23280:SF27">
    <property type="entry name" value="TYROSINE-PROTEIN PHOSPHATASE NON-RECEPTOR TYPE"/>
    <property type="match status" value="1"/>
</dbReference>
<dbReference type="EMBL" id="VSRR010008750">
    <property type="protein sequence ID" value="MPC49238.1"/>
    <property type="molecule type" value="Genomic_DNA"/>
</dbReference>
<dbReference type="InterPro" id="IPR018980">
    <property type="entry name" value="FERM_PH-like_C"/>
</dbReference>
<gene>
    <name evidence="3" type="primary">EPB41L3</name>
    <name evidence="3" type="ORF">E2C01_043035</name>
</gene>